<dbReference type="GO" id="GO:0034362">
    <property type="term" value="C:low-density lipoprotein particle"/>
    <property type="evidence" value="ECO:0007669"/>
    <property type="project" value="UniProtKB-KW"/>
</dbReference>
<sequence length="3161" mass="351573">MCTGLALFNGCPFSFSLGSGETTYDHKNTLTFSWDGSLHHKLLNSNIKLSHVEKFGNNPASKGFLTFDASSDLGPQASLSVQLESKKKSHVYFKEIKGSGQFTASSFNAKSTYALSYQRDVSTGQITGESNLSLDSSFFQATNQVTGRYEDGSLSVTSASNLQDGAVKNTVSLTLENSQVTLKSDTTGKVSDLSALHKLDVTLTWHNALLRSESQADFRTLKAFSLLSGSLNSRGLELNADLLGTDGSSSGAHKATLRIGQDGLLTSATSSLKILPLMLEHELNAALGPLGSSLKVMTNARYQENNAKFTVDGKLALTEVALGSVYQAAVWGTDSKNVFNFRMNKEGLTLSNDMMGSYQDIKLEHVNSLVIAGLSLDFTSKMENVLSSDKLYQHSFNVQLQPYSLLAAVNHNLKFNALDLANTGKLRLEPLKLSLGGNVKGTYGNGEIKHVYSVTYADLSASYKTDTVGKVGDSELTHRLSANLAGLASSIDINTAYHSESLHFSNIFHAMAEPFKLAVDAHTTGNGRLILLGEHTGQLYSKFLLKAEPLAFTFSHDYKASSGHQLRSRRSLETSLDHKVTALFTPAEQSSSWKLKALANNNGYDHDLQAYNTHERVGVELRAGATVDLAVFDSPMELPYLFSEPVNAIDALDLRTAVAEPQVFSLAGTVKYDKNLDLHVIDLPFLASLPAYFEKARGAVLASLQYLQQYLKSINIDRHVKHFRAALDRLPQLINDQLSKLNLEARVVNVKESLIAFLENSKFTIDDLQNSLDNAKISLNEFSTQFQTNLIQFDQYIKDNYDLHKLKESITKLINHIVEKLKFVDERYQIRVLVMKAVQDVYVFVENLDVNKMGSRAVVWIQKVDSQYQIRAQILEKLQQLSHQIQAVDLQDWANWLKRRIEDIDVRVYLEFFRTSLPIQEIKNIVEHITILVMNLLEDYEVAEKVSVFQAKIHELINKYEVSKQVQVLMDKLVQLANQYKLKETIRGLANSLKKIEIKAHFEKLCLLVDEAIKKIQTVTFGQLIDEVNKFLDLLVKTLQSFDYNQFVDEANKTIRELIHNINEEIRALELPQKVEAAKLYVAEVRAVLSDYLEKIKDTQLTVITDWFWNIMGSNFVVDIRGRFLEVLEDTRDRLYKVDLQKEIQQRLQTLSQVYDTLVNYVHDWWQLIAKEITDFAEQYNISDWAEKLKMLVEHGFTVPEIRTALGTLPAFEVSLRALQEATFQTPDFIIPLTDLRIPSIQINMKKLKEIRVPSKFTTPEFTIFNTFMVPSFTIDLIEIKLKIIRTIDQMMSSEFRWPLPEVSLQDLKVKDTFIAYLTLPDFHFPELTVPEILIPKLSLSEFQVPDLQIPEFQLPHIPHTVVVPTFGKMSGVLKITSPFFTLDASGGIENTTTSKSSPEIVASVTAEGQSTLDFLDFTFQADAHLSAPEMERMDIKESLKFSSKYLKADHESEVLFLATSILGKMDTVATVYTAKNTVELNNSLTLKLQKQVTFESDTKYSHKLNLPQMDFSSQTDLRHELAMLLEAGRVAATSTGKGAWKWAFPRFSDEGTHESQLRFTVEGPMASLGMTNKINSKHVKVNQKLLSESGFLNFAKFELQSEAESQHVGHSALTARGSVLLGELKAELTGTHEAHLNGRVTGTLKNSLSLLAQPFEIGAEMNNEGNIKVSFPLKLTGKIDFLNNYALVLSCDVQQVSWQSGARFNQYRYSQNFSAGNSERSIEAHVSINGEANLDFLNIPLTIPEMTLPYTNVTTPQVKDFSLWERTGLKDFLQTTKQGFDLSVNVQYKKNRDTHAIPFPLRAFYDALCRNIDALRQHVEKGRDKAFSFLTKSYNEAKVQFDKYKVETSLDKLPRSLRVPGYFLPGLNLVVPPFTAEMPAFGYTIPKEISTPGFTIPGIGFSLPSYTLVVPSLEFPVLHVPRSLRKLTLPDIKIPRTSDHLLIPAMGNFTYDFSFKSSVITLNTNMGLYNQSDVVAHFRSSSSSVIDALQYKLDGTTSLTRKRGLKLAMALSLTNRFVEGNHDSTVSLTKRNMEASVTTTARVQCPVLKANFQQELTGTMKPKPTISSSINVKYDFQSARLHSSAKGAIDHKLALESFTSEGFTPYLSIETATQSRLSGSVLSQKYSGSISSEANSYLDPKSTRSSLKLEGTSKMDGIWNIEMKENLAGEASVGHIYTLWEHKGENSLQLRGGFSTNGEQSSKVTLELAPWTASSVIQVHASQPSSLFEKASVSQVVSLTASFKDQKASWKGEGHIQSVSLGHNVQLSNDPAEIRMDVASSLEGQMAFLDDILLPVYDISLWDILKMDVTNYTNKQYLQFSSALVYTKNHSGYRFSIPVKETANEFLIPRPELRSLVTLSSGHAPPSILESASMRLAKKTSIAPFAISLPFLPQVKFPRVDVSTEYSPPEESTLPLLRVTVPEFQVTLSPFTLPKRLPLGGATLDLNEVANKIADFDLPTITMSEQSIRVPALTFWLPTGIFLPSFGALAGELRVASPVYNTTWSARLRKKENQLETTLEATCSSTIQPLEYDLNVKSTGTFEDGVLVGKTRGTFSHRDLSAEYQDDFTYQGFEVLEETMTLSIISPTFTDVHVHYQENQNSSSVTISSPPIGTLGIEEQREDLVLQGKMYYQPKGSAGRKLDVSQAVLSVEGPRLLQLRVSWDEEAVSELAQSLGAAWPRAAKALYGYLDTWHRQQTGLELSRASAKLGRVLAKRADETYAGAMRRLDEADEGLRRAVGSVPAMYQQAGECAKRLYQRADLQELKHKSLGWASSLGQEGHRRAQLLLRSAIELLGERRFWLPGRPGGHTADELGSAVLHRVAAALSRALSGVQQALAALLSSIRDADDEALSRQLGLGSARGSEGFSAKAALLDLGETLQGLCDGVQDGLSWVQTEALSELLESLQVTLAQSFQGFQELLEELQREDLAELKRLFVDGAHLATDWAAMLIQELGEGLQAAGFLVQAQLAAASERLSRLHAATKALWEEHRGPGGSGWALAYYEVEETLLRAARSIVQALLDFQAKTLAGFLGDREPLAWLPWKEVQDALSILLLEEGRGHERLQELCRQAQDGIGAWAAAAKRTAAELHTQLQGAPEQLSQALRWAAERADGLLRLLASGCRAILDSVLSQQRAAGRSLDTYVQVRPGQLTIDVPFPLR</sequence>
<accession>A0A5F8H3F7</accession>
<name>A0A5F8H3F7_MONDO</name>
<evidence type="ECO:0000256" key="14">
    <source>
        <dbReference type="ARBA" id="ARBA00023166"/>
    </source>
</evidence>
<protein>
    <recommendedName>
        <fullName evidence="19">Apolipoprotein B</fullName>
    </recommendedName>
</protein>
<dbReference type="OMA" id="QIAYNME"/>
<dbReference type="Ensembl" id="ENSMODT00000064196.1">
    <property type="protein sequence ID" value="ENSMODP00000054373.1"/>
    <property type="gene ID" value="ENSMODG00000044681.1"/>
</dbReference>
<keyword evidence="6" id="KW-0162">Chylomicron</keyword>
<keyword evidence="15" id="KW-0753">Steroid metabolism</keyword>
<evidence type="ECO:0000256" key="13">
    <source>
        <dbReference type="ARBA" id="ARBA00023098"/>
    </source>
</evidence>
<keyword evidence="7" id="KW-0964">Secreted</keyword>
<dbReference type="GeneTree" id="ENSGT00590000083139"/>
<evidence type="ECO:0000313" key="17">
    <source>
        <dbReference type="Ensembl" id="ENSMODP00000054373.1"/>
    </source>
</evidence>
<keyword evidence="16" id="KW-0850">VLDL</keyword>
<dbReference type="GO" id="GO:0006869">
    <property type="term" value="P:lipid transport"/>
    <property type="evidence" value="ECO:0007669"/>
    <property type="project" value="UniProtKB-KW"/>
</dbReference>
<reference evidence="17" key="2">
    <citation type="submission" date="2025-08" db="UniProtKB">
        <authorList>
            <consortium name="Ensembl"/>
        </authorList>
    </citation>
    <scope>IDENTIFICATION</scope>
</reference>
<evidence type="ECO:0000256" key="11">
    <source>
        <dbReference type="ARBA" id="ARBA00022710"/>
    </source>
</evidence>
<keyword evidence="14" id="KW-1207">Sterol metabolism</keyword>
<dbReference type="GO" id="GO:0008203">
    <property type="term" value="P:cholesterol metabolic process"/>
    <property type="evidence" value="ECO:0007669"/>
    <property type="project" value="UniProtKB-KW"/>
</dbReference>
<evidence type="ECO:0000256" key="6">
    <source>
        <dbReference type="ARBA" id="ARBA00022513"/>
    </source>
</evidence>
<evidence type="ECO:0000256" key="16">
    <source>
        <dbReference type="ARBA" id="ARBA00023313"/>
    </source>
</evidence>
<keyword evidence="5" id="KW-0963">Cytoplasm</keyword>
<keyword evidence="18" id="KW-1185">Reference proteome</keyword>
<dbReference type="SUPFAM" id="SSF48371">
    <property type="entry name" value="ARM repeat"/>
    <property type="match status" value="1"/>
</dbReference>
<evidence type="ECO:0000256" key="2">
    <source>
        <dbReference type="ARBA" id="ARBA00004502"/>
    </source>
</evidence>
<evidence type="ECO:0000256" key="9">
    <source>
        <dbReference type="ARBA" id="ARBA00022674"/>
    </source>
</evidence>
<keyword evidence="13" id="KW-0443">Lipid metabolism</keyword>
<evidence type="ECO:0000256" key="8">
    <source>
        <dbReference type="ARBA" id="ARBA00022548"/>
    </source>
</evidence>
<keyword evidence="12" id="KW-0445">Lipid transport</keyword>
<evidence type="ECO:0000256" key="4">
    <source>
        <dbReference type="ARBA" id="ARBA00022448"/>
    </source>
</evidence>
<dbReference type="STRING" id="13616.ENSMODP00000054373"/>
<evidence type="ECO:0000256" key="5">
    <source>
        <dbReference type="ARBA" id="ARBA00022490"/>
    </source>
</evidence>
<dbReference type="Proteomes" id="UP000002280">
    <property type="component" value="Unplaced"/>
</dbReference>
<evidence type="ECO:0008006" key="19">
    <source>
        <dbReference type="Google" id="ProtNLM"/>
    </source>
</evidence>
<evidence type="ECO:0000256" key="10">
    <source>
        <dbReference type="ARBA" id="ARBA00022677"/>
    </source>
</evidence>
<keyword evidence="4" id="KW-0813">Transport</keyword>
<dbReference type="InParanoid" id="A0A5F8H3F7"/>
<dbReference type="GO" id="GO:0005737">
    <property type="term" value="C:cytoplasm"/>
    <property type="evidence" value="ECO:0007669"/>
    <property type="project" value="UniProtKB-SubCell"/>
</dbReference>
<proteinExistence type="predicted"/>
<evidence type="ECO:0000313" key="18">
    <source>
        <dbReference type="Proteomes" id="UP000002280"/>
    </source>
</evidence>
<dbReference type="InterPro" id="IPR052418">
    <property type="entry name" value="Apolipoprotein_B"/>
</dbReference>
<organism evidence="17 18">
    <name type="scientific">Monodelphis domestica</name>
    <name type="common">Gray short-tailed opossum</name>
    <dbReference type="NCBI Taxonomy" id="13616"/>
    <lineage>
        <taxon>Eukaryota</taxon>
        <taxon>Metazoa</taxon>
        <taxon>Chordata</taxon>
        <taxon>Craniata</taxon>
        <taxon>Vertebrata</taxon>
        <taxon>Euteleostomi</taxon>
        <taxon>Mammalia</taxon>
        <taxon>Metatheria</taxon>
        <taxon>Didelphimorphia</taxon>
        <taxon>Didelphidae</taxon>
        <taxon>Monodelphis</taxon>
    </lineage>
</organism>
<evidence type="ECO:0000256" key="12">
    <source>
        <dbReference type="ARBA" id="ARBA00023055"/>
    </source>
</evidence>
<keyword evidence="10" id="KW-0551">Lipid droplet</keyword>
<dbReference type="FunCoup" id="A0A5F8H3F7">
    <property type="interactions" value="91"/>
</dbReference>
<dbReference type="GO" id="GO:0034361">
    <property type="term" value="C:very-low-density lipoprotein particle"/>
    <property type="evidence" value="ECO:0007669"/>
    <property type="project" value="UniProtKB-KW"/>
</dbReference>
<dbReference type="PANTHER" id="PTHR13769:SF1">
    <property type="entry name" value="APOLIPOPROTEIN B-100"/>
    <property type="match status" value="1"/>
</dbReference>
<evidence type="ECO:0000256" key="7">
    <source>
        <dbReference type="ARBA" id="ARBA00022525"/>
    </source>
</evidence>
<dbReference type="InterPro" id="IPR016024">
    <property type="entry name" value="ARM-type_fold"/>
</dbReference>
<dbReference type="Bgee" id="ENSMODG00000044681">
    <property type="expression patterns" value="Expressed in liver and 15 other cell types or tissues"/>
</dbReference>
<reference evidence="17" key="1">
    <citation type="journal article" date="2007" name="Nature">
        <title>Genome of the marsupial Monodelphis domestica reveals innovation in non-coding sequences.</title>
        <authorList>
            <person name="Mikkelsen T.S."/>
            <person name="Wakefield M.J."/>
            <person name="Aken B."/>
            <person name="Amemiya C.T."/>
            <person name="Chang J.L."/>
            <person name="Duke S."/>
            <person name="Garber M."/>
            <person name="Gentles A.J."/>
            <person name="Goodstadt L."/>
            <person name="Heger A."/>
            <person name="Jurka J."/>
            <person name="Kamal M."/>
            <person name="Mauceli E."/>
            <person name="Searle S.M."/>
            <person name="Sharpe T."/>
            <person name="Baker M.L."/>
            <person name="Batzer M.A."/>
            <person name="Benos P.V."/>
            <person name="Belov K."/>
            <person name="Clamp M."/>
            <person name="Cook A."/>
            <person name="Cuff J."/>
            <person name="Das R."/>
            <person name="Davidow L."/>
            <person name="Deakin J.E."/>
            <person name="Fazzari M.J."/>
            <person name="Glass J.L."/>
            <person name="Grabherr M."/>
            <person name="Greally J.M."/>
            <person name="Gu W."/>
            <person name="Hore T.A."/>
            <person name="Huttley G.A."/>
            <person name="Kleber M."/>
            <person name="Jirtle R.L."/>
            <person name="Koina E."/>
            <person name="Lee J.T."/>
            <person name="Mahony S."/>
            <person name="Marra M.A."/>
            <person name="Miller R.D."/>
            <person name="Nicholls R.D."/>
            <person name="Oda M."/>
            <person name="Papenfuss A.T."/>
            <person name="Parra Z.E."/>
            <person name="Pollock D.D."/>
            <person name="Ray D.A."/>
            <person name="Schein J.E."/>
            <person name="Speed T.P."/>
            <person name="Thompson K."/>
            <person name="VandeBerg J.L."/>
            <person name="Wade C.M."/>
            <person name="Walker J.A."/>
            <person name="Waters P.D."/>
            <person name="Webber C."/>
            <person name="Weidman J.R."/>
            <person name="Xie X."/>
            <person name="Zody M.C."/>
            <person name="Baldwin J."/>
            <person name="Abdouelleil A."/>
            <person name="Abdulkadir J."/>
            <person name="Abebe A."/>
            <person name="Abera B."/>
            <person name="Abreu J."/>
            <person name="Acer S.C."/>
            <person name="Aftuck L."/>
            <person name="Alexander A."/>
            <person name="An P."/>
            <person name="Anderson E."/>
            <person name="Anderson S."/>
            <person name="Arachi H."/>
            <person name="Azer M."/>
            <person name="Bachantsang P."/>
            <person name="Barry A."/>
            <person name="Bayul T."/>
            <person name="Berlin A."/>
            <person name="Bessette D."/>
            <person name="Bloom T."/>
            <person name="Bloom T."/>
            <person name="Boguslavskiy L."/>
            <person name="Bonnet C."/>
            <person name="Boukhgalter B."/>
            <person name="Bourzgui I."/>
            <person name="Brown A."/>
            <person name="Cahill P."/>
            <person name="Channer S."/>
            <person name="Cheshatsang Y."/>
            <person name="Chuda L."/>
            <person name="Citroen M."/>
            <person name="Collymore A."/>
            <person name="Cooke P."/>
            <person name="Costello M."/>
            <person name="D'Aco K."/>
            <person name="Daza R."/>
            <person name="De Haan G."/>
            <person name="DeGray S."/>
            <person name="DeMaso C."/>
            <person name="Dhargay N."/>
            <person name="Dooley K."/>
            <person name="Dooley E."/>
            <person name="Doricent M."/>
            <person name="Dorje P."/>
            <person name="Dorjee K."/>
            <person name="Dupes A."/>
            <person name="Elong R."/>
            <person name="Falk J."/>
            <person name="Farina A."/>
            <person name="Faro S."/>
            <person name="Ferguson D."/>
            <person name="Fisher S."/>
            <person name="Foley C.D."/>
            <person name="Franke A."/>
            <person name="Friedrich D."/>
            <person name="Gadbois L."/>
            <person name="Gearin G."/>
            <person name="Gearin C.R."/>
            <person name="Giannoukos G."/>
            <person name="Goode T."/>
            <person name="Graham J."/>
            <person name="Grandbois E."/>
            <person name="Grewal S."/>
            <person name="Gyaltsen K."/>
            <person name="Hafez N."/>
            <person name="Hagos B."/>
            <person name="Hall J."/>
            <person name="Henson C."/>
            <person name="Hollinger A."/>
            <person name="Honan T."/>
            <person name="Huard M.D."/>
            <person name="Hughes L."/>
            <person name="Hurhula B."/>
            <person name="Husby M.E."/>
            <person name="Kamat A."/>
            <person name="Kanga B."/>
            <person name="Kashin S."/>
            <person name="Khazanovich D."/>
            <person name="Kisner P."/>
            <person name="Lance K."/>
            <person name="Lara M."/>
            <person name="Lee W."/>
            <person name="Lennon N."/>
            <person name="Letendre F."/>
            <person name="LeVine R."/>
            <person name="Lipovsky A."/>
            <person name="Liu X."/>
            <person name="Liu J."/>
            <person name="Liu S."/>
            <person name="Lokyitsang T."/>
            <person name="Lokyitsang Y."/>
            <person name="Lubonja R."/>
            <person name="Lui A."/>
            <person name="MacDonald P."/>
            <person name="Magnisalis V."/>
            <person name="Maru K."/>
            <person name="Matthews C."/>
            <person name="McCusker W."/>
            <person name="McDonough S."/>
            <person name="Mehta T."/>
            <person name="Meldrim J."/>
            <person name="Meneus L."/>
            <person name="Mihai O."/>
            <person name="Mihalev A."/>
            <person name="Mihova T."/>
            <person name="Mittelman R."/>
            <person name="Mlenga V."/>
            <person name="Montmayeur A."/>
            <person name="Mulrain L."/>
            <person name="Navidi A."/>
            <person name="Naylor J."/>
            <person name="Negash T."/>
            <person name="Nguyen T."/>
            <person name="Nguyen N."/>
            <person name="Nicol R."/>
            <person name="Norbu C."/>
            <person name="Norbu N."/>
            <person name="Novod N."/>
            <person name="O'Neill B."/>
            <person name="Osman S."/>
            <person name="Markiewicz E."/>
            <person name="Oyono O.L."/>
            <person name="Patti C."/>
            <person name="Phunkhang P."/>
            <person name="Pierre F."/>
            <person name="Priest M."/>
            <person name="Raghuraman S."/>
            <person name="Rege F."/>
            <person name="Reyes R."/>
            <person name="Rise C."/>
            <person name="Rogov P."/>
            <person name="Ross K."/>
            <person name="Ryan E."/>
            <person name="Settipalli S."/>
            <person name="Shea T."/>
            <person name="Sherpa N."/>
            <person name="Shi L."/>
            <person name="Shih D."/>
            <person name="Sparrow T."/>
            <person name="Spaulding J."/>
            <person name="Stalker J."/>
            <person name="Stange-Thomann N."/>
            <person name="Stavropoulos S."/>
            <person name="Stone C."/>
            <person name="Strader C."/>
            <person name="Tesfaye S."/>
            <person name="Thomson T."/>
            <person name="Thoulutsang Y."/>
            <person name="Thoulutsang D."/>
            <person name="Topham K."/>
            <person name="Topping I."/>
            <person name="Tsamla T."/>
            <person name="Vassiliev H."/>
            <person name="Vo A."/>
            <person name="Wangchuk T."/>
            <person name="Wangdi T."/>
            <person name="Weiand M."/>
            <person name="Wilkinson J."/>
            <person name="Wilson A."/>
            <person name="Yadav S."/>
            <person name="Young G."/>
            <person name="Yu Q."/>
            <person name="Zembek L."/>
            <person name="Zhong D."/>
            <person name="Zimmer A."/>
            <person name="Zwirko Z."/>
            <person name="Jaffe D.B."/>
            <person name="Alvarez P."/>
            <person name="Brockman W."/>
            <person name="Butler J."/>
            <person name="Chin C."/>
            <person name="Gnerre S."/>
            <person name="MacCallum I."/>
            <person name="Graves J.A."/>
            <person name="Ponting C.P."/>
            <person name="Breen M."/>
            <person name="Samollow P.B."/>
            <person name="Lander E.S."/>
            <person name="Lindblad-Toh K."/>
        </authorList>
    </citation>
    <scope>NUCLEOTIDE SEQUENCE [LARGE SCALE GENOMIC DNA]</scope>
</reference>
<evidence type="ECO:0000256" key="3">
    <source>
        <dbReference type="ARBA" id="ARBA00004613"/>
    </source>
</evidence>
<evidence type="ECO:0000256" key="15">
    <source>
        <dbReference type="ARBA" id="ARBA00023221"/>
    </source>
</evidence>
<keyword evidence="9" id="KW-0358">Heparin-binding</keyword>
<dbReference type="GO" id="GO:0005811">
    <property type="term" value="C:lipid droplet"/>
    <property type="evidence" value="ECO:0007669"/>
    <property type="project" value="UniProtKB-SubCell"/>
</dbReference>
<dbReference type="GO" id="GO:0042627">
    <property type="term" value="C:chylomicron"/>
    <property type="evidence" value="ECO:0007669"/>
    <property type="project" value="UniProtKB-KW"/>
</dbReference>
<reference evidence="17" key="3">
    <citation type="submission" date="2025-09" db="UniProtKB">
        <authorList>
            <consortium name="Ensembl"/>
        </authorList>
    </citation>
    <scope>IDENTIFICATION</scope>
</reference>
<evidence type="ECO:0000256" key="1">
    <source>
        <dbReference type="ARBA" id="ARBA00004496"/>
    </source>
</evidence>
<keyword evidence="11" id="KW-0427">LDL</keyword>
<dbReference type="PANTHER" id="PTHR13769">
    <property type="entry name" value="APOLIPOPROTEIN B"/>
    <property type="match status" value="1"/>
</dbReference>
<dbReference type="GO" id="GO:0008201">
    <property type="term" value="F:heparin binding"/>
    <property type="evidence" value="ECO:0007669"/>
    <property type="project" value="UniProtKB-KW"/>
</dbReference>
<keyword evidence="8" id="KW-0153">Cholesterol metabolism</keyword>
<comment type="subcellular location">
    <subcellularLocation>
        <location evidence="1">Cytoplasm</location>
    </subcellularLocation>
    <subcellularLocation>
        <location evidence="2">Lipid droplet</location>
    </subcellularLocation>
    <subcellularLocation>
        <location evidence="3">Secreted</location>
    </subcellularLocation>
</comment>